<dbReference type="Proteomes" id="UP000275256">
    <property type="component" value="Unassembled WGS sequence"/>
</dbReference>
<dbReference type="AlphaFoldDB" id="A0A3M0G4C7"/>
<protein>
    <submittedName>
        <fullName evidence="3">CPBP family intramembrane metalloprotease</fullName>
    </submittedName>
</protein>
<feature type="transmembrane region" description="Helical" evidence="1">
    <location>
        <begin position="86"/>
        <end position="110"/>
    </location>
</feature>
<comment type="caution">
    <text evidence="3">The sequence shown here is derived from an EMBL/GenBank/DDBJ whole genome shotgun (WGS) entry which is preliminary data.</text>
</comment>
<dbReference type="PANTHER" id="PTHR36435">
    <property type="entry name" value="SLR1288 PROTEIN"/>
    <property type="match status" value="1"/>
</dbReference>
<dbReference type="GO" id="GO:0080120">
    <property type="term" value="P:CAAX-box protein maturation"/>
    <property type="evidence" value="ECO:0007669"/>
    <property type="project" value="UniProtKB-ARBA"/>
</dbReference>
<dbReference type="InterPro" id="IPR052710">
    <property type="entry name" value="CAAX_protease"/>
</dbReference>
<evidence type="ECO:0000313" key="4">
    <source>
        <dbReference type="Proteomes" id="UP000275256"/>
    </source>
</evidence>
<keyword evidence="3" id="KW-0482">Metalloprotease</keyword>
<dbReference type="GO" id="GO:0004175">
    <property type="term" value="F:endopeptidase activity"/>
    <property type="evidence" value="ECO:0007669"/>
    <property type="project" value="UniProtKB-ARBA"/>
</dbReference>
<proteinExistence type="predicted"/>
<dbReference type="EMBL" id="REFW01000003">
    <property type="protein sequence ID" value="RMB58957.1"/>
    <property type="molecule type" value="Genomic_DNA"/>
</dbReference>
<reference evidence="3 4" key="1">
    <citation type="submission" date="2018-10" db="EMBL/GenBank/DDBJ databases">
        <title>Tessaracoccus antarcticuss sp. nov., isolated from sediment.</title>
        <authorList>
            <person name="Zhou L.Y."/>
            <person name="Du Z.J."/>
        </authorList>
    </citation>
    <scope>NUCLEOTIDE SEQUENCE [LARGE SCALE GENOMIC DNA]</scope>
    <source>
        <strain evidence="3 4">JDX10</strain>
    </source>
</reference>
<keyword evidence="3" id="KW-0645">Protease</keyword>
<keyword evidence="4" id="KW-1185">Reference proteome</keyword>
<feature type="transmembrane region" description="Helical" evidence="1">
    <location>
        <begin position="47"/>
        <end position="65"/>
    </location>
</feature>
<dbReference type="GO" id="GO:0008237">
    <property type="term" value="F:metallopeptidase activity"/>
    <property type="evidence" value="ECO:0007669"/>
    <property type="project" value="UniProtKB-KW"/>
</dbReference>
<feature type="domain" description="CAAX prenyl protease 2/Lysostaphin resistance protein A-like" evidence="2">
    <location>
        <begin position="124"/>
        <end position="215"/>
    </location>
</feature>
<keyword evidence="1" id="KW-0812">Transmembrane</keyword>
<dbReference type="PANTHER" id="PTHR36435:SF1">
    <property type="entry name" value="CAAX AMINO TERMINAL PROTEASE FAMILY PROTEIN"/>
    <property type="match status" value="1"/>
</dbReference>
<dbReference type="Pfam" id="PF02517">
    <property type="entry name" value="Rce1-like"/>
    <property type="match status" value="1"/>
</dbReference>
<accession>A0A3M0G4C7</accession>
<feature type="transmembrane region" description="Helical" evidence="1">
    <location>
        <begin position="240"/>
        <end position="258"/>
    </location>
</feature>
<keyword evidence="3" id="KW-0378">Hydrolase</keyword>
<feature type="transmembrane region" description="Helical" evidence="1">
    <location>
        <begin position="209"/>
        <end position="228"/>
    </location>
</feature>
<dbReference type="InterPro" id="IPR003675">
    <property type="entry name" value="Rce1/LyrA-like_dom"/>
</dbReference>
<dbReference type="GO" id="GO:0006508">
    <property type="term" value="P:proteolysis"/>
    <property type="evidence" value="ECO:0007669"/>
    <property type="project" value="UniProtKB-KW"/>
</dbReference>
<evidence type="ECO:0000313" key="3">
    <source>
        <dbReference type="EMBL" id="RMB58957.1"/>
    </source>
</evidence>
<feature type="transmembrane region" description="Helical" evidence="1">
    <location>
        <begin position="155"/>
        <end position="173"/>
    </location>
</feature>
<feature type="transmembrane region" description="Helical" evidence="1">
    <location>
        <begin position="122"/>
        <end position="143"/>
    </location>
</feature>
<sequence length="273" mass="29123">MLAVSAFVLVVPLAAQAFLGLAWLVFGQGRAFGQYSASASAYDLPEGVAATHLALSTLLLIAWLLHRYVHGRDAEWLVSVQPGWRMRYLVVCLGLAAVVLNAALWASFVLGAPDFGPPQPGWLTFLLVLLITSPLQAVAEEVFFRGYLLQAIGSASGRAWVGIVATALLFAFFHGSQSPALFAHRFVFGLLAGWLVLRTGGLEAGIAAHIINNLFAFGYALFTGGLAATKAVSEITWAKAAFDIAGFALFALVAVWMGRKFNLATTTPQLAQK</sequence>
<evidence type="ECO:0000256" key="1">
    <source>
        <dbReference type="SAM" id="Phobius"/>
    </source>
</evidence>
<keyword evidence="1" id="KW-0472">Membrane</keyword>
<organism evidence="3 4">
    <name type="scientific">Tessaracoccus antarcticus</name>
    <dbReference type="NCBI Taxonomy" id="2479848"/>
    <lineage>
        <taxon>Bacteria</taxon>
        <taxon>Bacillati</taxon>
        <taxon>Actinomycetota</taxon>
        <taxon>Actinomycetes</taxon>
        <taxon>Propionibacteriales</taxon>
        <taxon>Propionibacteriaceae</taxon>
        <taxon>Tessaracoccus</taxon>
    </lineage>
</organism>
<evidence type="ECO:0000259" key="2">
    <source>
        <dbReference type="Pfam" id="PF02517"/>
    </source>
</evidence>
<name>A0A3M0G4C7_9ACTN</name>
<keyword evidence="1" id="KW-1133">Transmembrane helix</keyword>
<gene>
    <name evidence="3" type="ORF">EAX62_12715</name>
</gene>